<keyword evidence="6 10" id="KW-0067">ATP-binding</keyword>
<dbReference type="SMART" id="SM00382">
    <property type="entry name" value="AAA"/>
    <property type="match status" value="1"/>
</dbReference>
<dbReference type="InterPro" id="IPR050095">
    <property type="entry name" value="ECF_ABC_transporter_ATP-bd"/>
</dbReference>
<evidence type="ECO:0000256" key="6">
    <source>
        <dbReference type="ARBA" id="ARBA00022840"/>
    </source>
</evidence>
<dbReference type="CDD" id="cd03225">
    <property type="entry name" value="ABC_cobalt_CbiO_domain1"/>
    <property type="match status" value="1"/>
</dbReference>
<dbReference type="SUPFAM" id="SSF52540">
    <property type="entry name" value="P-loop containing nucleoside triphosphate hydrolases"/>
    <property type="match status" value="1"/>
</dbReference>
<evidence type="ECO:0000256" key="7">
    <source>
        <dbReference type="ARBA" id="ARBA00022967"/>
    </source>
</evidence>
<evidence type="ECO:0000256" key="1">
    <source>
        <dbReference type="ARBA" id="ARBA00004202"/>
    </source>
</evidence>
<dbReference type="PANTHER" id="PTHR43553">
    <property type="entry name" value="HEAVY METAL TRANSPORTER"/>
    <property type="match status" value="1"/>
</dbReference>
<keyword evidence="3" id="KW-0813">Transport</keyword>
<keyword evidence="11" id="KW-1185">Reference proteome</keyword>
<dbReference type="PANTHER" id="PTHR43553:SF24">
    <property type="entry name" value="ENERGY-COUPLING FACTOR TRANSPORTER ATP-BINDING PROTEIN ECFA1"/>
    <property type="match status" value="1"/>
</dbReference>
<proteinExistence type="inferred from homology"/>
<evidence type="ECO:0000313" key="11">
    <source>
        <dbReference type="Proteomes" id="UP001306950"/>
    </source>
</evidence>
<keyword evidence="7" id="KW-1278">Translocase</keyword>
<evidence type="ECO:0000256" key="4">
    <source>
        <dbReference type="ARBA" id="ARBA00022475"/>
    </source>
</evidence>
<keyword evidence="5" id="KW-0547">Nucleotide-binding</keyword>
<dbReference type="GO" id="GO:0005524">
    <property type="term" value="F:ATP binding"/>
    <property type="evidence" value="ECO:0007669"/>
    <property type="project" value="UniProtKB-KW"/>
</dbReference>
<comment type="caution">
    <text evidence="10">The sequence shown here is derived from an EMBL/GenBank/DDBJ whole genome shotgun (WGS) entry which is preliminary data.</text>
</comment>
<evidence type="ECO:0000256" key="3">
    <source>
        <dbReference type="ARBA" id="ARBA00022448"/>
    </source>
</evidence>
<name>A0ABU7VYD9_9BACL</name>
<dbReference type="PROSITE" id="PS00211">
    <property type="entry name" value="ABC_TRANSPORTER_1"/>
    <property type="match status" value="1"/>
</dbReference>
<dbReference type="InterPro" id="IPR003439">
    <property type="entry name" value="ABC_transporter-like_ATP-bd"/>
</dbReference>
<dbReference type="PROSITE" id="PS50893">
    <property type="entry name" value="ABC_TRANSPORTER_2"/>
    <property type="match status" value="1"/>
</dbReference>
<gene>
    <name evidence="10" type="ORF">V3851_23115</name>
</gene>
<dbReference type="EMBL" id="JAZHPZ010000017">
    <property type="protein sequence ID" value="MEF2968696.1"/>
    <property type="molecule type" value="Genomic_DNA"/>
</dbReference>
<keyword evidence="8" id="KW-0472">Membrane</keyword>
<protein>
    <submittedName>
        <fullName evidence="10">ATP-binding cassette domain-containing protein</fullName>
    </submittedName>
</protein>
<organism evidence="10 11">
    <name type="scientific">Paenibacillus haidiansis</name>
    <dbReference type="NCBI Taxonomy" id="1574488"/>
    <lineage>
        <taxon>Bacteria</taxon>
        <taxon>Bacillati</taxon>
        <taxon>Bacillota</taxon>
        <taxon>Bacilli</taxon>
        <taxon>Bacillales</taxon>
        <taxon>Paenibacillaceae</taxon>
        <taxon>Paenibacillus</taxon>
    </lineage>
</organism>
<comment type="subcellular location">
    <subcellularLocation>
        <location evidence="1">Cell membrane</location>
        <topology evidence="1">Peripheral membrane protein</topology>
    </subcellularLocation>
</comment>
<dbReference type="InterPro" id="IPR003593">
    <property type="entry name" value="AAA+_ATPase"/>
</dbReference>
<feature type="domain" description="ABC transporter" evidence="9">
    <location>
        <begin position="5"/>
        <end position="239"/>
    </location>
</feature>
<dbReference type="InterPro" id="IPR017871">
    <property type="entry name" value="ABC_transporter-like_CS"/>
</dbReference>
<evidence type="ECO:0000259" key="9">
    <source>
        <dbReference type="PROSITE" id="PS50893"/>
    </source>
</evidence>
<accession>A0ABU7VYD9</accession>
<reference evidence="10 11" key="1">
    <citation type="submission" date="2024-02" db="EMBL/GenBank/DDBJ databases">
        <title>A nitrogen-fixing paenibacillus bacterium.</title>
        <authorList>
            <person name="Zhang W.L."/>
            <person name="Chen S.F."/>
        </authorList>
    </citation>
    <scope>NUCLEOTIDE SEQUENCE [LARGE SCALE GENOMIC DNA]</scope>
    <source>
        <strain evidence="10 11">M1</strain>
    </source>
</reference>
<keyword evidence="4" id="KW-1003">Cell membrane</keyword>
<evidence type="ECO:0000256" key="8">
    <source>
        <dbReference type="ARBA" id="ARBA00023136"/>
    </source>
</evidence>
<evidence type="ECO:0000256" key="5">
    <source>
        <dbReference type="ARBA" id="ARBA00022741"/>
    </source>
</evidence>
<evidence type="ECO:0000313" key="10">
    <source>
        <dbReference type="EMBL" id="MEF2968696.1"/>
    </source>
</evidence>
<comment type="similarity">
    <text evidence="2">Belongs to the ABC transporter superfamily.</text>
</comment>
<evidence type="ECO:0000256" key="2">
    <source>
        <dbReference type="ARBA" id="ARBA00005417"/>
    </source>
</evidence>
<dbReference type="InterPro" id="IPR015856">
    <property type="entry name" value="ABC_transpr_CbiO/EcfA_su"/>
</dbReference>
<dbReference type="Pfam" id="PF00005">
    <property type="entry name" value="ABC_tran"/>
    <property type="match status" value="1"/>
</dbReference>
<dbReference type="RefSeq" id="WP_331848869.1">
    <property type="nucleotide sequence ID" value="NZ_JAZHPZ010000017.1"/>
</dbReference>
<dbReference type="InterPro" id="IPR027417">
    <property type="entry name" value="P-loop_NTPase"/>
</dbReference>
<sequence length="263" mass="29638">MNPVISLKDVWLKYNSRREWALRGLNITIHQGEWITIIGGNGSGKSTLIRLMNGLLQPSAGEVTVCGMPVGDPNHLMEIRQKVGMVFQNVENQIVGLTVEEDTRFGLYNIGIAMDEIENRCRDVWEPLEMTDKKNDLPHYLSGGEKQKLAIAGILVMQPEVIIFDESASMLDAKCTEQMHKLMTELHSKNCTIIQVTNDVEEILHCSRLVIIHKGSIRFDGPPLEATRNPSLFKQCGLLPPFSARIRDIVAEYGKRWLDLVSM</sequence>
<dbReference type="Gene3D" id="3.40.50.300">
    <property type="entry name" value="P-loop containing nucleotide triphosphate hydrolases"/>
    <property type="match status" value="1"/>
</dbReference>
<dbReference type="Proteomes" id="UP001306950">
    <property type="component" value="Unassembled WGS sequence"/>
</dbReference>